<evidence type="ECO:0000256" key="1">
    <source>
        <dbReference type="SAM" id="MobiDB-lite"/>
    </source>
</evidence>
<feature type="region of interest" description="Disordered" evidence="1">
    <location>
        <begin position="1"/>
        <end position="20"/>
    </location>
</feature>
<reference evidence="3" key="1">
    <citation type="submission" date="2022-11" db="UniProtKB">
        <authorList>
            <consortium name="WormBaseParasite"/>
        </authorList>
    </citation>
    <scope>IDENTIFICATION</scope>
</reference>
<evidence type="ECO:0000313" key="3">
    <source>
        <dbReference type="WBParaSite" id="jg11238"/>
    </source>
</evidence>
<protein>
    <submittedName>
        <fullName evidence="3">Uncharacterized protein</fullName>
    </submittedName>
</protein>
<organism evidence="2 3">
    <name type="scientific">Ditylenchus dipsaci</name>
    <dbReference type="NCBI Taxonomy" id="166011"/>
    <lineage>
        <taxon>Eukaryota</taxon>
        <taxon>Metazoa</taxon>
        <taxon>Ecdysozoa</taxon>
        <taxon>Nematoda</taxon>
        <taxon>Chromadorea</taxon>
        <taxon>Rhabditida</taxon>
        <taxon>Tylenchina</taxon>
        <taxon>Tylenchomorpha</taxon>
        <taxon>Sphaerularioidea</taxon>
        <taxon>Anguinidae</taxon>
        <taxon>Anguininae</taxon>
        <taxon>Ditylenchus</taxon>
    </lineage>
</organism>
<sequence length="126" mass="14595">MSREVQITSREEEVEEQAVPNNNKRKKLLSLIPNFTVPSRYQLNKLMKEELDEMLKVLIQLIKNSPGLSISADIGTTRNNRLSFLLLMVHVFDIKAGRPLTYALDIMHLRERHTGEYIARPCHLLI</sequence>
<dbReference type="WBParaSite" id="jg11238">
    <property type="protein sequence ID" value="jg11238"/>
    <property type="gene ID" value="jg11238"/>
</dbReference>
<accession>A0A915CR38</accession>
<name>A0A915CR38_9BILA</name>
<keyword evidence="2" id="KW-1185">Reference proteome</keyword>
<dbReference type="Proteomes" id="UP000887574">
    <property type="component" value="Unplaced"/>
</dbReference>
<dbReference type="AlphaFoldDB" id="A0A915CR38"/>
<evidence type="ECO:0000313" key="2">
    <source>
        <dbReference type="Proteomes" id="UP000887574"/>
    </source>
</evidence>
<proteinExistence type="predicted"/>